<dbReference type="Gene3D" id="2.20.25.10">
    <property type="match status" value="1"/>
</dbReference>
<protein>
    <submittedName>
        <fullName evidence="1">Peroxiredoxin</fullName>
    </submittedName>
</protein>
<dbReference type="EMBL" id="MASQ01000129">
    <property type="protein sequence ID" value="OCB01666.1"/>
    <property type="molecule type" value="Genomic_DNA"/>
</dbReference>
<comment type="caution">
    <text evidence="1">The sequence shown here is derived from an EMBL/GenBank/DDBJ whole genome shotgun (WGS) entry which is preliminary data.</text>
</comment>
<dbReference type="InterPro" id="IPR003718">
    <property type="entry name" value="OsmC/Ohr_fam"/>
</dbReference>
<evidence type="ECO:0000313" key="1">
    <source>
        <dbReference type="EMBL" id="OCB01666.1"/>
    </source>
</evidence>
<accession>A0A1B9BVD3</accession>
<dbReference type="NCBIfam" id="NF008009">
    <property type="entry name" value="PRK10738.1"/>
    <property type="match status" value="1"/>
</dbReference>
<dbReference type="RefSeq" id="WP_065414174.1">
    <property type="nucleotide sequence ID" value="NZ_MASQ01000129.1"/>
</dbReference>
<evidence type="ECO:0000313" key="2">
    <source>
        <dbReference type="Proteomes" id="UP000093129"/>
    </source>
</evidence>
<dbReference type="Proteomes" id="UP000093129">
    <property type="component" value="Unassembled WGS sequence"/>
</dbReference>
<dbReference type="PANTHER" id="PTHR34352">
    <property type="entry name" value="PROTEIN YHFA"/>
    <property type="match status" value="1"/>
</dbReference>
<dbReference type="SUPFAM" id="SSF82784">
    <property type="entry name" value="OsmC-like"/>
    <property type="match status" value="1"/>
</dbReference>
<name>A0A1B9BVD3_9PROT</name>
<gene>
    <name evidence="1" type="ORF">BBC27_02855</name>
</gene>
<organism evidence="1 2">
    <name type="scientific">Acidithiobacillus ferrivorans</name>
    <dbReference type="NCBI Taxonomy" id="160808"/>
    <lineage>
        <taxon>Bacteria</taxon>
        <taxon>Pseudomonadati</taxon>
        <taxon>Pseudomonadota</taxon>
        <taxon>Acidithiobacillia</taxon>
        <taxon>Acidithiobacillales</taxon>
        <taxon>Acidithiobacillaceae</taxon>
        <taxon>Acidithiobacillus</taxon>
    </lineage>
</organism>
<dbReference type="PANTHER" id="PTHR34352:SF1">
    <property type="entry name" value="PROTEIN YHFA"/>
    <property type="match status" value="1"/>
</dbReference>
<dbReference type="AlphaFoldDB" id="A0A1B9BVD3"/>
<reference evidence="1 2" key="1">
    <citation type="submission" date="2016-07" db="EMBL/GenBank/DDBJ databases">
        <title>Draft genome of a psychrotolerant acidophile Acidithiobacillus ferrivorans strain YL15.</title>
        <authorList>
            <person name="Peng T."/>
            <person name="Ma L."/>
            <person name="Nan M."/>
            <person name="An N."/>
            <person name="Wang M."/>
            <person name="Qiu G."/>
            <person name="Zeng W."/>
        </authorList>
    </citation>
    <scope>NUCLEOTIDE SEQUENCE [LARGE SCALE GENOMIC DNA]</scope>
    <source>
        <strain evidence="1 2">YL15</strain>
    </source>
</reference>
<sequence>MKARVQWMGPEQMSFVAEADSGHALVMDGSVEIGGRNLGPRPMELLLMGLGGCSSIDVVMILQKSRQDIRDCVVELSAQRADQEPKVFTQIHLHFVVSGKALDPKRVAHAINLSAEKYCSASIMLGKTAVITHDYEVREEG</sequence>
<dbReference type="Gene3D" id="3.30.300.20">
    <property type="match status" value="1"/>
</dbReference>
<dbReference type="InterPro" id="IPR036102">
    <property type="entry name" value="OsmC/Ohrsf"/>
</dbReference>
<dbReference type="InterPro" id="IPR015946">
    <property type="entry name" value="KH_dom-like_a/b"/>
</dbReference>
<proteinExistence type="predicted"/>
<dbReference type="Pfam" id="PF02566">
    <property type="entry name" value="OsmC"/>
    <property type="match status" value="1"/>
</dbReference>